<dbReference type="Proteomes" id="UP001519641">
    <property type="component" value="Unassembled WGS sequence"/>
</dbReference>
<name>A0ABS5VC28_9MICO</name>
<sequence>MTGWIDLVTGVLLIAHGTGTTRRAPLRARAERMRRRGFEPGVPHALGVPALQVVSGLGLAAAAVRRAPGSDLIGTGSAIAATALGGTRFAVDLDDDTVTTSTGAAAALALAGGLHLVSSTRGRPVALLLTVGAAAAAVTFEVARRRGILRSR</sequence>
<keyword evidence="2" id="KW-1185">Reference proteome</keyword>
<evidence type="ECO:0000313" key="2">
    <source>
        <dbReference type="Proteomes" id="UP001519641"/>
    </source>
</evidence>
<dbReference type="RefSeq" id="WP_214543819.1">
    <property type="nucleotide sequence ID" value="NZ_JAHEWS010000004.1"/>
</dbReference>
<evidence type="ECO:0000313" key="1">
    <source>
        <dbReference type="EMBL" id="MBT1587044.1"/>
    </source>
</evidence>
<dbReference type="EMBL" id="JAHEWS010000004">
    <property type="protein sequence ID" value="MBT1587044.1"/>
    <property type="molecule type" value="Genomic_DNA"/>
</dbReference>
<comment type="caution">
    <text evidence="1">The sequence shown here is derived from an EMBL/GenBank/DDBJ whole genome shotgun (WGS) entry which is preliminary data.</text>
</comment>
<organism evidence="1 2">
    <name type="scientific">Curtobacterium aurantiacum</name>
    <dbReference type="NCBI Taxonomy" id="3236919"/>
    <lineage>
        <taxon>Bacteria</taxon>
        <taxon>Bacillati</taxon>
        <taxon>Actinomycetota</taxon>
        <taxon>Actinomycetes</taxon>
        <taxon>Micrococcales</taxon>
        <taxon>Microbacteriaceae</taxon>
        <taxon>Curtobacterium</taxon>
    </lineage>
</organism>
<proteinExistence type="predicted"/>
<gene>
    <name evidence="1" type="ORF">KK097_04365</name>
</gene>
<protein>
    <submittedName>
        <fullName evidence="1">Uncharacterized protein</fullName>
    </submittedName>
</protein>
<accession>A0ABS5VC28</accession>
<reference evidence="1 2" key="1">
    <citation type="submission" date="2021-05" db="EMBL/GenBank/DDBJ databases">
        <title>Whole genome sequence of Curtobacterium flaccumfaciens pv. flaccumfaciens strain CFBP 8819.</title>
        <authorList>
            <person name="Osdaghi E."/>
            <person name="Taghouti G."/>
            <person name="Portier P."/>
            <person name="Fazliarab A."/>
            <person name="Taghavi S.M."/>
            <person name="Briand M."/>
            <person name="Le-Saux M."/>
            <person name="Jacques M.-A."/>
        </authorList>
    </citation>
    <scope>NUCLEOTIDE SEQUENCE [LARGE SCALE GENOMIC DNA]</scope>
    <source>
        <strain evidence="1 2">CFBP 8819</strain>
    </source>
</reference>